<comment type="caution">
    <text evidence="2">The sequence shown here is derived from an EMBL/GenBank/DDBJ whole genome shotgun (WGS) entry which is preliminary data.</text>
</comment>
<dbReference type="AlphaFoldDB" id="A0A401FRG6"/>
<feature type="domain" description="UspA" evidence="1">
    <location>
        <begin position="3"/>
        <end position="144"/>
    </location>
</feature>
<reference evidence="3" key="1">
    <citation type="submission" date="2017-11" db="EMBL/GenBank/DDBJ databases">
        <authorList>
            <person name="Watanabe M."/>
            <person name="Kojima H."/>
        </authorList>
    </citation>
    <scope>NUCLEOTIDE SEQUENCE [LARGE SCALE GENOMIC DNA]</scope>
    <source>
        <strain evidence="3">Tokyo 01</strain>
    </source>
</reference>
<dbReference type="Proteomes" id="UP000288096">
    <property type="component" value="Unassembled WGS sequence"/>
</dbReference>
<evidence type="ECO:0000259" key="1">
    <source>
        <dbReference type="Pfam" id="PF00582"/>
    </source>
</evidence>
<dbReference type="InterPro" id="IPR006016">
    <property type="entry name" value="UspA"/>
</dbReference>
<proteinExistence type="predicted"/>
<dbReference type="Gene3D" id="3.40.50.620">
    <property type="entry name" value="HUPs"/>
    <property type="match status" value="1"/>
</dbReference>
<dbReference type="RefSeq" id="WP_231714376.1">
    <property type="nucleotide sequence ID" value="NZ_BEXT01000001.1"/>
</dbReference>
<evidence type="ECO:0000313" key="3">
    <source>
        <dbReference type="Proteomes" id="UP000288096"/>
    </source>
</evidence>
<dbReference type="EMBL" id="BEXT01000001">
    <property type="protein sequence ID" value="GBC59562.1"/>
    <property type="molecule type" value="Genomic_DNA"/>
</dbReference>
<sequence length="150" mass="17047">MKKSILVALKDSESFNVVMAYVEALPLRFEALSITLCHVFRQPTASEALMGEDFIQKDFNRIRDMLQRAKERLVEAGFGEDQVVTELETTPYTTIAEGIISRFEKEKFDMVIIGRRKKSKSEEFVLGDVSVKLVRDLEKTAVLVIKSDAL</sequence>
<dbReference type="Pfam" id="PF00582">
    <property type="entry name" value="Usp"/>
    <property type="match status" value="1"/>
</dbReference>
<dbReference type="SUPFAM" id="SSF52402">
    <property type="entry name" value="Adenine nucleotide alpha hydrolases-like"/>
    <property type="match status" value="1"/>
</dbReference>
<accession>A0A401FRG6</accession>
<organism evidence="2 3">
    <name type="scientific">Desulfonema ishimotonii</name>
    <dbReference type="NCBI Taxonomy" id="45657"/>
    <lineage>
        <taxon>Bacteria</taxon>
        <taxon>Pseudomonadati</taxon>
        <taxon>Thermodesulfobacteriota</taxon>
        <taxon>Desulfobacteria</taxon>
        <taxon>Desulfobacterales</taxon>
        <taxon>Desulfococcaceae</taxon>
        <taxon>Desulfonema</taxon>
    </lineage>
</organism>
<name>A0A401FRG6_9BACT</name>
<protein>
    <recommendedName>
        <fullName evidence="1">UspA domain-containing protein</fullName>
    </recommendedName>
</protein>
<evidence type="ECO:0000313" key="2">
    <source>
        <dbReference type="EMBL" id="GBC59562.1"/>
    </source>
</evidence>
<gene>
    <name evidence="2" type="ORF">DENIS_0501</name>
</gene>
<reference evidence="3" key="2">
    <citation type="submission" date="2019-01" db="EMBL/GenBank/DDBJ databases">
        <title>Genome sequence of Desulfonema ishimotonii strain Tokyo 01.</title>
        <authorList>
            <person name="Fukui M."/>
        </authorList>
    </citation>
    <scope>NUCLEOTIDE SEQUENCE [LARGE SCALE GENOMIC DNA]</scope>
    <source>
        <strain evidence="3">Tokyo 01</strain>
    </source>
</reference>
<keyword evidence="3" id="KW-1185">Reference proteome</keyword>
<dbReference type="InterPro" id="IPR014729">
    <property type="entry name" value="Rossmann-like_a/b/a_fold"/>
</dbReference>
<dbReference type="CDD" id="cd00293">
    <property type="entry name" value="USP-like"/>
    <property type="match status" value="1"/>
</dbReference>